<dbReference type="InterPro" id="IPR016024">
    <property type="entry name" value="ARM-type_fold"/>
</dbReference>
<protein>
    <submittedName>
        <fullName evidence="8">Cell cycle-associated protein</fullName>
    </submittedName>
</protein>
<feature type="compositionally biased region" description="Low complexity" evidence="4">
    <location>
        <begin position="38"/>
        <end position="48"/>
    </location>
</feature>
<keyword evidence="3" id="KW-0175">Coiled coil</keyword>
<evidence type="ECO:0000259" key="5">
    <source>
        <dbReference type="Pfam" id="PF10350"/>
    </source>
</evidence>
<feature type="region of interest" description="Disordered" evidence="4">
    <location>
        <begin position="1"/>
        <end position="21"/>
    </location>
</feature>
<evidence type="ECO:0000259" key="7">
    <source>
        <dbReference type="Pfam" id="PF25151"/>
    </source>
</evidence>
<dbReference type="GO" id="GO:0005829">
    <property type="term" value="C:cytosol"/>
    <property type="evidence" value="ECO:0007669"/>
    <property type="project" value="TreeGrafter"/>
</dbReference>
<dbReference type="InterPro" id="IPR056842">
    <property type="entry name" value="THADA-like_TPR_C"/>
</dbReference>
<accession>A0A0F7SMA5</accession>
<dbReference type="Pfam" id="PF10350">
    <property type="entry name" value="DUF2428"/>
    <property type="match status" value="1"/>
</dbReference>
<dbReference type="InterPro" id="IPR056843">
    <property type="entry name" value="THADA-like_TPR"/>
</dbReference>
<feature type="domain" description="tRNA (32-2'-O)-methyltransferase regulator THADA-like TPR repeats region" evidence="6">
    <location>
        <begin position="309"/>
        <end position="592"/>
    </location>
</feature>
<dbReference type="PANTHER" id="PTHR14387">
    <property type="entry name" value="THADA/DEATH RECEPTOR INTERACTING PROTEIN"/>
    <property type="match status" value="1"/>
</dbReference>
<dbReference type="EMBL" id="LN483142">
    <property type="protein sequence ID" value="CED83207.1"/>
    <property type="molecule type" value="Genomic_DNA"/>
</dbReference>
<dbReference type="PANTHER" id="PTHR14387:SF0">
    <property type="entry name" value="DUF2428 DOMAIN-CONTAINING PROTEIN"/>
    <property type="match status" value="1"/>
</dbReference>
<evidence type="ECO:0000259" key="6">
    <source>
        <dbReference type="Pfam" id="PF25150"/>
    </source>
</evidence>
<name>A0A0F7SMA5_PHARH</name>
<proteinExistence type="inferred from homology"/>
<feature type="coiled-coil region" evidence="3">
    <location>
        <begin position="651"/>
        <end position="685"/>
    </location>
</feature>
<keyword evidence="2" id="KW-0819">tRNA processing</keyword>
<sequence length="1533" mass="169680">MRIPDGGCEKEGKNTYPNQDPEVYTSQLQMLSVFGHRSSFQPSSAHSPSNRKSLKDLMRSQEQSSTVRQLRLSILKDGQDILDRATLETYLNLALDPSSANDGQPLTQDQYGLLSSIFKRLAVFLRAPPNASVDPIPIALSLFEPSRQLAIGDKVWKALAVSSSAASEEKAKSIAAWGAIQNYESLASFLSSLPSVDTISKNSLLQPLLEKCLSSNQALIAKAPLQILALLLHSCSLQLSASAPDLPTELLDLLPERDLASYRGHLFAVLLFIIFLYYPSDSTSTSNWTWEILVGQVLQILLSPPTETQDTETIRFNILQHTLRPLTQSNPYALLSIAQILLDTHPTHPLKDEVYLSLATLGAGFSLCSPIGQPAQEGKMAVSHDLIQTCLQSSNDTVRLAVLGLVTERPAVNTPLTEAEANVVRLFFKGAMNLWDSRTRQQTLKSTADLLKRIKSSTSATHRDLSKLLAKRARAAKSTELKESIKPELDDEEKVKQLEKDLKTSRELIDWMVYTTITNLRPGSTYPRTILSLKILHLIRSAGFFVEYSNVSSKQSQATNDHPLAVGLFDGGARVTRRILRCFGSTYAEIREAACDLLGSTESPPPGLDTPELIDQLEREAKQTYLFNPRGSDSHTGALGIRLVFHIKANLGGQKEEVSFVEKILDNLEQRVDISVKDIVQAAQKFPVHGLLQALQEIFPRIDQVESSTWQPIFLRTLRLLERVWQTTRRVLSSESVEVEDGVADHEEARAVVVAASAAATDGLEKTNTAGGKGEIKSAILSWAWRAVKESSTLLSILFIRAGRSHTSGKISPIWEECYIVQAAALYRDLLSEIRHPGAFLSIFPAYSELVGVVVKNGFSKLPLGWVYDHLDALKADHRTAGRRSAGLPYGLLAVMLGAPNTVSIAFEALFELGKSDQQPTTVIAAINTLQVVCLNAKLASHLPAYYERAVMTAMDSLASPTWGVRNVGLQLLGSLVKRGFDRRSQAEMTIEHREYFTVWFASYPKLLPLFNRVLVEATQSNEQIVSSGSVFAVLQVFQNLQASEPATKDQLAFVPLIQALSKSKELDIRLAASQALPALIHRSAVADYIISLGLGKERIRSQNQTHGLLLQVLALLENTGCLISFLTTPQVFHSVLDGRENLLSMNPCGPTRAMYIKVVQALETKSSDVPIGYFQEIFNFATLDREHDQEAKKNFPGYDLYRAACARWKDVRKSETSPESTDEHSGKGDNRTDDRRMSFTQRLAAFEGLSNLPDRQVALRHLGANIQIDVTLDEAAQYIALLESSADENESEETRLSTILSLVSASDVLFNPTSCIVSSKVFLALSRLIRGFLQDDDQEIRSLASDLVGRIVLPSSDVSLAQETAWIKWWEFSKQRAAEMVGWRETLWDTVLDERSINSLVEAFQAPFVLFATEPPNRFREAELDITVASAYLSSTAEPLSSYRNKLDRLESAVSRIQSALDTKRCSDQSPCSREGEKQVLLLDPLSESVYLACLRLRKAKEALGSSAEESLREEVERVDVSVDGWFESTII</sequence>
<organism evidence="8">
    <name type="scientific">Phaffia rhodozyma</name>
    <name type="common">Yeast</name>
    <name type="synonym">Xanthophyllomyces dendrorhous</name>
    <dbReference type="NCBI Taxonomy" id="264483"/>
    <lineage>
        <taxon>Eukaryota</taxon>
        <taxon>Fungi</taxon>
        <taxon>Dikarya</taxon>
        <taxon>Basidiomycota</taxon>
        <taxon>Agaricomycotina</taxon>
        <taxon>Tremellomycetes</taxon>
        <taxon>Cystofilobasidiales</taxon>
        <taxon>Mrakiaceae</taxon>
        <taxon>Phaffia</taxon>
    </lineage>
</organism>
<feature type="domain" description="tRNA (32-2'-O)-methyltransferase regulator THADA-like C-terminal TPR repeats region" evidence="7">
    <location>
        <begin position="966"/>
        <end position="1116"/>
    </location>
</feature>
<dbReference type="Pfam" id="PF25151">
    <property type="entry name" value="TPR_Trm732_C"/>
    <property type="match status" value="1"/>
</dbReference>
<evidence type="ECO:0000256" key="1">
    <source>
        <dbReference type="ARBA" id="ARBA00010409"/>
    </source>
</evidence>
<dbReference type="SUPFAM" id="SSF48371">
    <property type="entry name" value="ARM repeat"/>
    <property type="match status" value="1"/>
</dbReference>
<comment type="similarity">
    <text evidence="1">Belongs to the THADA family.</text>
</comment>
<dbReference type="GO" id="GO:0030488">
    <property type="term" value="P:tRNA methylation"/>
    <property type="evidence" value="ECO:0007669"/>
    <property type="project" value="TreeGrafter"/>
</dbReference>
<feature type="region of interest" description="Disordered" evidence="4">
    <location>
        <begin position="1213"/>
        <end position="1235"/>
    </location>
</feature>
<feature type="region of interest" description="Disordered" evidence="4">
    <location>
        <begin position="38"/>
        <end position="62"/>
    </location>
</feature>
<dbReference type="InterPro" id="IPR051954">
    <property type="entry name" value="tRNA_methyltransferase_THADA"/>
</dbReference>
<dbReference type="InterPro" id="IPR011989">
    <property type="entry name" value="ARM-like"/>
</dbReference>
<dbReference type="Gene3D" id="1.25.10.10">
    <property type="entry name" value="Leucine-rich Repeat Variant"/>
    <property type="match status" value="1"/>
</dbReference>
<evidence type="ECO:0000256" key="3">
    <source>
        <dbReference type="SAM" id="Coils"/>
    </source>
</evidence>
<dbReference type="InterPro" id="IPR019442">
    <property type="entry name" value="THADA/TRM732_DUF2428"/>
</dbReference>
<evidence type="ECO:0000256" key="4">
    <source>
        <dbReference type="SAM" id="MobiDB-lite"/>
    </source>
</evidence>
<evidence type="ECO:0000313" key="8">
    <source>
        <dbReference type="EMBL" id="CED83207.1"/>
    </source>
</evidence>
<dbReference type="Pfam" id="PF25150">
    <property type="entry name" value="TPR_Trm732"/>
    <property type="match status" value="1"/>
</dbReference>
<reference evidence="8" key="1">
    <citation type="submission" date="2014-08" db="EMBL/GenBank/DDBJ databases">
        <authorList>
            <person name="Sharma Rahul"/>
            <person name="Thines Marco"/>
        </authorList>
    </citation>
    <scope>NUCLEOTIDE SEQUENCE</scope>
</reference>
<feature type="domain" description="DUF2428" evidence="5">
    <location>
        <begin position="713"/>
        <end position="963"/>
    </location>
</feature>
<evidence type="ECO:0000256" key="2">
    <source>
        <dbReference type="ARBA" id="ARBA00022694"/>
    </source>
</evidence>